<sequence>MERSDREDREARRAESEAHHALLQRLVEALEDQRDVVRRAAAVAEDDQRVTDSVLALAMFGSTPSVQAPTSTPAPAGPWQPPAGLPHAPHTYTEILSKLLNRM</sequence>
<evidence type="ECO:0000313" key="4">
    <source>
        <dbReference type="Proteomes" id="UP000050525"/>
    </source>
</evidence>
<organism evidence="3 4">
    <name type="scientific">Alligator mississippiensis</name>
    <name type="common">American alligator</name>
    <dbReference type="NCBI Taxonomy" id="8496"/>
    <lineage>
        <taxon>Eukaryota</taxon>
        <taxon>Metazoa</taxon>
        <taxon>Chordata</taxon>
        <taxon>Craniata</taxon>
        <taxon>Vertebrata</taxon>
        <taxon>Euteleostomi</taxon>
        <taxon>Archelosauria</taxon>
        <taxon>Archosauria</taxon>
        <taxon>Crocodylia</taxon>
        <taxon>Alligatoridae</taxon>
        <taxon>Alligatorinae</taxon>
        <taxon>Alligator</taxon>
    </lineage>
</organism>
<gene>
    <name evidence="3" type="ORF">Y1Q_0008027</name>
</gene>
<feature type="compositionally biased region" description="Pro residues" evidence="2">
    <location>
        <begin position="75"/>
        <end position="84"/>
    </location>
</feature>
<accession>A0A151NF62</accession>
<reference evidence="3 4" key="1">
    <citation type="journal article" date="2012" name="Genome Biol.">
        <title>Sequencing three crocodilian genomes to illuminate the evolution of archosaurs and amniotes.</title>
        <authorList>
            <person name="St John J.A."/>
            <person name="Braun E.L."/>
            <person name="Isberg S.R."/>
            <person name="Miles L.G."/>
            <person name="Chong A.Y."/>
            <person name="Gongora J."/>
            <person name="Dalzell P."/>
            <person name="Moran C."/>
            <person name="Bed'hom B."/>
            <person name="Abzhanov A."/>
            <person name="Burgess S.C."/>
            <person name="Cooksey A.M."/>
            <person name="Castoe T.A."/>
            <person name="Crawford N.G."/>
            <person name="Densmore L.D."/>
            <person name="Drew J.C."/>
            <person name="Edwards S.V."/>
            <person name="Faircloth B.C."/>
            <person name="Fujita M.K."/>
            <person name="Greenwold M.J."/>
            <person name="Hoffmann F.G."/>
            <person name="Howard J.M."/>
            <person name="Iguchi T."/>
            <person name="Janes D.E."/>
            <person name="Khan S.Y."/>
            <person name="Kohno S."/>
            <person name="de Koning A.J."/>
            <person name="Lance S.L."/>
            <person name="McCarthy F.M."/>
            <person name="McCormack J.E."/>
            <person name="Merchant M.E."/>
            <person name="Peterson D.G."/>
            <person name="Pollock D.D."/>
            <person name="Pourmand N."/>
            <person name="Raney B.J."/>
            <person name="Roessler K.A."/>
            <person name="Sanford J.R."/>
            <person name="Sawyer R.H."/>
            <person name="Schmidt C.J."/>
            <person name="Triplett E.W."/>
            <person name="Tuberville T.D."/>
            <person name="Venegas-Anaya M."/>
            <person name="Howard J.T."/>
            <person name="Jarvis E.D."/>
            <person name="Guillette L.J.Jr."/>
            <person name="Glenn T.C."/>
            <person name="Green R.E."/>
            <person name="Ray D.A."/>
        </authorList>
    </citation>
    <scope>NUCLEOTIDE SEQUENCE [LARGE SCALE GENOMIC DNA]</scope>
    <source>
        <strain evidence="3">KSC_2009_1</strain>
    </source>
</reference>
<evidence type="ECO:0000256" key="2">
    <source>
        <dbReference type="SAM" id="MobiDB-lite"/>
    </source>
</evidence>
<feature type="region of interest" description="Disordered" evidence="2">
    <location>
        <begin position="64"/>
        <end position="89"/>
    </location>
</feature>
<keyword evidence="4" id="KW-1185">Reference proteome</keyword>
<dbReference type="Proteomes" id="UP000050525">
    <property type="component" value="Unassembled WGS sequence"/>
</dbReference>
<dbReference type="EMBL" id="AKHW03003201">
    <property type="protein sequence ID" value="KYO35456.1"/>
    <property type="molecule type" value="Genomic_DNA"/>
</dbReference>
<dbReference type="eggNOG" id="KOG4282">
    <property type="taxonomic scope" value="Eukaryota"/>
</dbReference>
<name>A0A151NF62_ALLMI</name>
<evidence type="ECO:0000313" key="3">
    <source>
        <dbReference type="EMBL" id="KYO35456.1"/>
    </source>
</evidence>
<comment type="caution">
    <text evidence="3">The sequence shown here is derived from an EMBL/GenBank/DDBJ whole genome shotgun (WGS) entry which is preliminary data.</text>
</comment>
<dbReference type="AlphaFoldDB" id="A0A151NF62"/>
<proteinExistence type="predicted"/>
<protein>
    <submittedName>
        <fullName evidence="3">Uncharacterized protein</fullName>
    </submittedName>
</protein>
<keyword evidence="1" id="KW-0175">Coiled coil</keyword>
<feature type="coiled-coil region" evidence="1">
    <location>
        <begin position="13"/>
        <end position="47"/>
    </location>
</feature>
<evidence type="ECO:0000256" key="1">
    <source>
        <dbReference type="SAM" id="Coils"/>
    </source>
</evidence>